<proteinExistence type="predicted"/>
<protein>
    <submittedName>
        <fullName evidence="2">Uncharacterized protein</fullName>
    </submittedName>
</protein>
<evidence type="ECO:0000313" key="3">
    <source>
        <dbReference type="EMBL" id="KAF2616989.1"/>
    </source>
</evidence>
<feature type="compositionally biased region" description="Polar residues" evidence="1">
    <location>
        <begin position="50"/>
        <end position="59"/>
    </location>
</feature>
<evidence type="ECO:0000313" key="2">
    <source>
        <dbReference type="EMBL" id="KAF2588116.1"/>
    </source>
</evidence>
<feature type="region of interest" description="Disordered" evidence="1">
    <location>
        <begin position="40"/>
        <end position="59"/>
    </location>
</feature>
<dbReference type="Proteomes" id="UP000712281">
    <property type="component" value="Unassembled WGS sequence"/>
</dbReference>
<dbReference type="EMBL" id="QGKW02000007">
    <property type="protein sequence ID" value="KAF2616989.1"/>
    <property type="molecule type" value="Genomic_DNA"/>
</dbReference>
<evidence type="ECO:0000256" key="1">
    <source>
        <dbReference type="SAM" id="MobiDB-lite"/>
    </source>
</evidence>
<name>A0A8S9K444_BRACR</name>
<dbReference type="EMBL" id="QGKY02000190">
    <property type="protein sequence ID" value="KAF2588116.1"/>
    <property type="molecule type" value="Genomic_DNA"/>
</dbReference>
<sequence length="59" mass="6822">MEILQFKKRWGSLFVKKSEGLQEANQSAFKKEISKFMNRWGDKTPEDLEANQSASTEVV</sequence>
<reference evidence="2" key="1">
    <citation type="submission" date="2019-12" db="EMBL/GenBank/DDBJ databases">
        <title>Genome sequencing and annotation of Brassica cretica.</title>
        <authorList>
            <person name="Studholme D.J."/>
            <person name="Sarris P.F."/>
        </authorList>
    </citation>
    <scope>NUCLEOTIDE SEQUENCE</scope>
    <source>
        <strain evidence="3">PFS-001/15</strain>
        <strain evidence="2">PFS-102/07</strain>
        <tissue evidence="2">Leaf</tissue>
    </source>
</reference>
<organism evidence="2">
    <name type="scientific">Brassica cretica</name>
    <name type="common">Mustard</name>
    <dbReference type="NCBI Taxonomy" id="69181"/>
    <lineage>
        <taxon>Eukaryota</taxon>
        <taxon>Viridiplantae</taxon>
        <taxon>Streptophyta</taxon>
        <taxon>Embryophyta</taxon>
        <taxon>Tracheophyta</taxon>
        <taxon>Spermatophyta</taxon>
        <taxon>Magnoliopsida</taxon>
        <taxon>eudicotyledons</taxon>
        <taxon>Gunneridae</taxon>
        <taxon>Pentapetalae</taxon>
        <taxon>rosids</taxon>
        <taxon>malvids</taxon>
        <taxon>Brassicales</taxon>
        <taxon>Brassicaceae</taxon>
        <taxon>Brassiceae</taxon>
        <taxon>Brassica</taxon>
    </lineage>
</organism>
<dbReference type="AlphaFoldDB" id="A0A8S9K444"/>
<comment type="caution">
    <text evidence="2">The sequence shown here is derived from an EMBL/GenBank/DDBJ whole genome shotgun (WGS) entry which is preliminary data.</text>
</comment>
<accession>A0A8S9K444</accession>
<gene>
    <name evidence="3" type="ORF">F2Q68_00041761</name>
    <name evidence="2" type="ORF">F2Q70_00041123</name>
</gene>